<gene>
    <name evidence="6" type="ORF">FN976_13630</name>
</gene>
<dbReference type="CDD" id="cd03219">
    <property type="entry name" value="ABC_Mj1267_LivG_branched"/>
    <property type="match status" value="1"/>
</dbReference>
<protein>
    <submittedName>
        <fullName evidence="6">ABC transporter ATP-binding protein</fullName>
    </submittedName>
</protein>
<feature type="domain" description="ABC transporter" evidence="5">
    <location>
        <begin position="7"/>
        <end position="248"/>
    </location>
</feature>
<dbReference type="EMBL" id="VOBQ01000011">
    <property type="protein sequence ID" value="TWO70599.1"/>
    <property type="molecule type" value="Genomic_DNA"/>
</dbReference>
<keyword evidence="1" id="KW-0813">Transport</keyword>
<sequence length="251" mass="27242">MNMSTLFEARGLAKRFGHQVVLQDISLSFEEGQLAGIMGPNGAGKTTCFNVLTGRFKPDRGSVTFAGDDITGLAPREIARRGISRSFQIMNLFNDYTALDNVLVTMPRVRAKGFNAWSDLGADTAARDEAAQVLARVGLQGKENVPAKSLSYGERRALEIGVALAARPRLLFLDEPTAGLGAEGTARLAELVAELKRQLTIVIIEHDMAFLFKLADRISVIHWGQVIAQGTPHELGQNEWVRRSNLGALAA</sequence>
<dbReference type="Proteomes" id="UP000318199">
    <property type="component" value="Unassembled WGS sequence"/>
</dbReference>
<dbReference type="Pfam" id="PF00005">
    <property type="entry name" value="ABC_tran"/>
    <property type="match status" value="1"/>
</dbReference>
<name>A0A562ZPU1_9BURK</name>
<keyword evidence="2" id="KW-1003">Cell membrane</keyword>
<dbReference type="GO" id="GO:0005886">
    <property type="term" value="C:plasma membrane"/>
    <property type="evidence" value="ECO:0007669"/>
    <property type="project" value="TreeGrafter"/>
</dbReference>
<evidence type="ECO:0000256" key="1">
    <source>
        <dbReference type="ARBA" id="ARBA00022448"/>
    </source>
</evidence>
<accession>A0A562ZPU1</accession>
<dbReference type="InterPro" id="IPR027417">
    <property type="entry name" value="P-loop_NTPase"/>
</dbReference>
<dbReference type="InterPro" id="IPR003439">
    <property type="entry name" value="ABC_transporter-like_ATP-bd"/>
</dbReference>
<evidence type="ECO:0000256" key="2">
    <source>
        <dbReference type="ARBA" id="ARBA00022475"/>
    </source>
</evidence>
<dbReference type="InterPro" id="IPR051120">
    <property type="entry name" value="ABC_AA/LPS_Transport"/>
</dbReference>
<proteinExistence type="predicted"/>
<keyword evidence="4 6" id="KW-0067">ATP-binding</keyword>
<dbReference type="GO" id="GO:0016887">
    <property type="term" value="F:ATP hydrolysis activity"/>
    <property type="evidence" value="ECO:0007669"/>
    <property type="project" value="InterPro"/>
</dbReference>
<dbReference type="PROSITE" id="PS00211">
    <property type="entry name" value="ABC_TRANSPORTER_1"/>
    <property type="match status" value="1"/>
</dbReference>
<dbReference type="AlphaFoldDB" id="A0A562ZPU1"/>
<reference evidence="6 7" key="1">
    <citation type="submission" date="2019-07" db="EMBL/GenBank/DDBJ databases">
        <title>Caenimonas sedimenti sp. nov., isolated from activated sludge.</title>
        <authorList>
            <person name="Xu J."/>
        </authorList>
    </citation>
    <scope>NUCLEOTIDE SEQUENCE [LARGE SCALE GENOMIC DNA]</scope>
    <source>
        <strain evidence="6 7">HX-9-20</strain>
    </source>
</reference>
<dbReference type="InterPro" id="IPR017871">
    <property type="entry name" value="ABC_transporter-like_CS"/>
</dbReference>
<dbReference type="SUPFAM" id="SSF52540">
    <property type="entry name" value="P-loop containing nucleoside triphosphate hydrolases"/>
    <property type="match status" value="1"/>
</dbReference>
<dbReference type="PANTHER" id="PTHR45772:SF9">
    <property type="entry name" value="CONSERVED COMPONENT OF ABC TRANSPORTER FOR NATURAL AMINO ACIDS"/>
    <property type="match status" value="1"/>
</dbReference>
<dbReference type="OrthoDB" id="9781337at2"/>
<evidence type="ECO:0000313" key="7">
    <source>
        <dbReference type="Proteomes" id="UP000318199"/>
    </source>
</evidence>
<evidence type="ECO:0000256" key="4">
    <source>
        <dbReference type="ARBA" id="ARBA00022840"/>
    </source>
</evidence>
<dbReference type="InterPro" id="IPR003593">
    <property type="entry name" value="AAA+_ATPase"/>
</dbReference>
<keyword evidence="3" id="KW-0547">Nucleotide-binding</keyword>
<dbReference type="PANTHER" id="PTHR45772">
    <property type="entry name" value="CONSERVED COMPONENT OF ABC TRANSPORTER FOR NATURAL AMINO ACIDS-RELATED"/>
    <property type="match status" value="1"/>
</dbReference>
<dbReference type="PROSITE" id="PS50893">
    <property type="entry name" value="ABC_TRANSPORTER_2"/>
    <property type="match status" value="1"/>
</dbReference>
<evidence type="ECO:0000256" key="3">
    <source>
        <dbReference type="ARBA" id="ARBA00022741"/>
    </source>
</evidence>
<keyword evidence="2" id="KW-0472">Membrane</keyword>
<keyword evidence="7" id="KW-1185">Reference proteome</keyword>
<evidence type="ECO:0000313" key="6">
    <source>
        <dbReference type="EMBL" id="TWO70599.1"/>
    </source>
</evidence>
<dbReference type="Gene3D" id="3.40.50.300">
    <property type="entry name" value="P-loop containing nucleotide triphosphate hydrolases"/>
    <property type="match status" value="1"/>
</dbReference>
<evidence type="ECO:0000259" key="5">
    <source>
        <dbReference type="PROSITE" id="PS50893"/>
    </source>
</evidence>
<dbReference type="GO" id="GO:0005524">
    <property type="term" value="F:ATP binding"/>
    <property type="evidence" value="ECO:0007669"/>
    <property type="project" value="UniProtKB-KW"/>
</dbReference>
<organism evidence="6 7">
    <name type="scientific">Caenimonas sedimenti</name>
    <dbReference type="NCBI Taxonomy" id="2596921"/>
    <lineage>
        <taxon>Bacteria</taxon>
        <taxon>Pseudomonadati</taxon>
        <taxon>Pseudomonadota</taxon>
        <taxon>Betaproteobacteria</taxon>
        <taxon>Burkholderiales</taxon>
        <taxon>Comamonadaceae</taxon>
        <taxon>Caenimonas</taxon>
    </lineage>
</organism>
<dbReference type="SMART" id="SM00382">
    <property type="entry name" value="AAA"/>
    <property type="match status" value="1"/>
</dbReference>
<comment type="caution">
    <text evidence="6">The sequence shown here is derived from an EMBL/GenBank/DDBJ whole genome shotgun (WGS) entry which is preliminary data.</text>
</comment>